<keyword evidence="2" id="KW-0677">Repeat</keyword>
<keyword evidence="5" id="KW-0010">Activator</keyword>
<dbReference type="Pfam" id="PF00249">
    <property type="entry name" value="Myb_DNA-binding"/>
    <property type="match status" value="2"/>
</dbReference>
<dbReference type="PROSITE" id="PS51294">
    <property type="entry name" value="HTH_MYB"/>
    <property type="match status" value="2"/>
</dbReference>
<evidence type="ECO:0000259" key="8">
    <source>
        <dbReference type="PROSITE" id="PS50090"/>
    </source>
</evidence>
<dbReference type="CDD" id="cd00167">
    <property type="entry name" value="SANT"/>
    <property type="match status" value="2"/>
</dbReference>
<reference evidence="10 11" key="1">
    <citation type="submission" date="2022-12" db="EMBL/GenBank/DDBJ databases">
        <title>Chromosome-scale assembly of the Ensete ventricosum genome.</title>
        <authorList>
            <person name="Dussert Y."/>
            <person name="Stocks J."/>
            <person name="Wendawek A."/>
            <person name="Woldeyes F."/>
            <person name="Nichols R.A."/>
            <person name="Borrell J.S."/>
        </authorList>
    </citation>
    <scope>NUCLEOTIDE SEQUENCE [LARGE SCALE GENOMIC DNA]</scope>
    <source>
        <strain evidence="11">cv. Maze</strain>
        <tissue evidence="10">Seeds</tissue>
    </source>
</reference>
<evidence type="ECO:0000256" key="4">
    <source>
        <dbReference type="ARBA" id="ARBA00023125"/>
    </source>
</evidence>
<evidence type="ECO:0000259" key="9">
    <source>
        <dbReference type="PROSITE" id="PS51294"/>
    </source>
</evidence>
<dbReference type="PANTHER" id="PTHR47997:SF67">
    <property type="entry name" value="R2R3MYB-DOMAIN PROTEIN"/>
    <property type="match status" value="1"/>
</dbReference>
<sequence length="257" mass="29183">MRMECKNCKKPEVDCRKGLWSPDEDQKLRDYILQHGVSCWSAVPAKAGLQRNGKSCRLRWINYLRPGLKRGNFSPEEEETIVKLQSKLGNKWSQIAMHLPGRTDNEVKNQWNSYLKKKIIKPQELGTSISASSALNLIIQRITMHKTEKDHVVPSAAGRYTEALESCLKNYDQSVTQNIGGGSPNRTAADQFSNVLFPDCLSFEQANWDSLFNLDDAISNQWHCKNFYTASQVDAQYGNNVIVPNGFRFTNTCGQFE</sequence>
<feature type="domain" description="HTH myb-type" evidence="9">
    <location>
        <begin position="65"/>
        <end position="119"/>
    </location>
</feature>
<comment type="subcellular location">
    <subcellularLocation>
        <location evidence="1">Nucleus</location>
    </subcellularLocation>
</comment>
<evidence type="ECO:0000313" key="11">
    <source>
        <dbReference type="Proteomes" id="UP001222027"/>
    </source>
</evidence>
<dbReference type="SUPFAM" id="SSF46689">
    <property type="entry name" value="Homeodomain-like"/>
    <property type="match status" value="1"/>
</dbReference>
<dbReference type="GO" id="GO:0045893">
    <property type="term" value="P:positive regulation of DNA-templated transcription"/>
    <property type="evidence" value="ECO:0007669"/>
    <property type="project" value="UniProtKB-ARBA"/>
</dbReference>
<dbReference type="Proteomes" id="UP001222027">
    <property type="component" value="Unassembled WGS sequence"/>
</dbReference>
<evidence type="ECO:0000256" key="5">
    <source>
        <dbReference type="ARBA" id="ARBA00023159"/>
    </source>
</evidence>
<keyword evidence="6" id="KW-0804">Transcription</keyword>
<organism evidence="10 11">
    <name type="scientific">Ensete ventricosum</name>
    <name type="common">Abyssinian banana</name>
    <name type="synonym">Musa ensete</name>
    <dbReference type="NCBI Taxonomy" id="4639"/>
    <lineage>
        <taxon>Eukaryota</taxon>
        <taxon>Viridiplantae</taxon>
        <taxon>Streptophyta</taxon>
        <taxon>Embryophyta</taxon>
        <taxon>Tracheophyta</taxon>
        <taxon>Spermatophyta</taxon>
        <taxon>Magnoliopsida</taxon>
        <taxon>Liliopsida</taxon>
        <taxon>Zingiberales</taxon>
        <taxon>Musaceae</taxon>
        <taxon>Ensete</taxon>
    </lineage>
</organism>
<evidence type="ECO:0000256" key="3">
    <source>
        <dbReference type="ARBA" id="ARBA00023015"/>
    </source>
</evidence>
<comment type="caution">
    <text evidence="10">The sequence shown here is derived from an EMBL/GenBank/DDBJ whole genome shotgun (WGS) entry which is preliminary data.</text>
</comment>
<dbReference type="InterPro" id="IPR001005">
    <property type="entry name" value="SANT/Myb"/>
</dbReference>
<dbReference type="GO" id="GO:0003677">
    <property type="term" value="F:DNA binding"/>
    <property type="evidence" value="ECO:0007669"/>
    <property type="project" value="UniProtKB-KW"/>
</dbReference>
<accession>A0AAV8PJC3</accession>
<dbReference type="Gene3D" id="1.10.10.60">
    <property type="entry name" value="Homeodomain-like"/>
    <property type="match status" value="2"/>
</dbReference>
<dbReference type="EMBL" id="JAQQAF010000021">
    <property type="protein sequence ID" value="KAJ8455711.1"/>
    <property type="molecule type" value="Genomic_DNA"/>
</dbReference>
<evidence type="ECO:0000256" key="2">
    <source>
        <dbReference type="ARBA" id="ARBA00022737"/>
    </source>
</evidence>
<keyword evidence="3" id="KW-0805">Transcription regulation</keyword>
<keyword evidence="11" id="KW-1185">Reference proteome</keyword>
<dbReference type="PROSITE" id="PS50090">
    <property type="entry name" value="MYB_LIKE"/>
    <property type="match status" value="2"/>
</dbReference>
<keyword evidence="4" id="KW-0238">DNA-binding</keyword>
<name>A0AAV8PJC3_ENSVE</name>
<dbReference type="InterPro" id="IPR051953">
    <property type="entry name" value="Plant_SW-associated_TFs"/>
</dbReference>
<feature type="domain" description="HTH myb-type" evidence="9">
    <location>
        <begin position="12"/>
        <end position="64"/>
    </location>
</feature>
<dbReference type="FunFam" id="1.10.10.60:FF:000077">
    <property type="entry name" value="MYB transcription factor"/>
    <property type="match status" value="1"/>
</dbReference>
<dbReference type="SMART" id="SM00717">
    <property type="entry name" value="SANT"/>
    <property type="match status" value="2"/>
</dbReference>
<evidence type="ECO:0000256" key="6">
    <source>
        <dbReference type="ARBA" id="ARBA00023163"/>
    </source>
</evidence>
<dbReference type="InterPro" id="IPR009057">
    <property type="entry name" value="Homeodomain-like_sf"/>
</dbReference>
<dbReference type="GO" id="GO:0005634">
    <property type="term" value="C:nucleus"/>
    <property type="evidence" value="ECO:0007669"/>
    <property type="project" value="UniProtKB-SubCell"/>
</dbReference>
<dbReference type="AlphaFoldDB" id="A0AAV8PJC3"/>
<keyword evidence="7" id="KW-0539">Nucleus</keyword>
<protein>
    <submittedName>
        <fullName evidence="10">Uncharacterized protein</fullName>
    </submittedName>
</protein>
<proteinExistence type="predicted"/>
<feature type="domain" description="Myb-like" evidence="8">
    <location>
        <begin position="65"/>
        <end position="115"/>
    </location>
</feature>
<evidence type="ECO:0000256" key="1">
    <source>
        <dbReference type="ARBA" id="ARBA00004123"/>
    </source>
</evidence>
<feature type="domain" description="Myb-like" evidence="8">
    <location>
        <begin position="12"/>
        <end position="64"/>
    </location>
</feature>
<dbReference type="InterPro" id="IPR017930">
    <property type="entry name" value="Myb_dom"/>
</dbReference>
<gene>
    <name evidence="10" type="ORF">OPV22_035060</name>
</gene>
<evidence type="ECO:0000313" key="10">
    <source>
        <dbReference type="EMBL" id="KAJ8455711.1"/>
    </source>
</evidence>
<evidence type="ECO:0000256" key="7">
    <source>
        <dbReference type="ARBA" id="ARBA00023242"/>
    </source>
</evidence>
<dbReference type="PANTHER" id="PTHR47997">
    <property type="entry name" value="MYB DOMAIN PROTEIN 55"/>
    <property type="match status" value="1"/>
</dbReference>